<gene>
    <name evidence="1" type="ORF">I551_6024</name>
</gene>
<comment type="caution">
    <text evidence="1">The sequence shown here is derived from an EMBL/GenBank/DDBJ whole genome shotgun (WGS) entry which is preliminary data.</text>
</comment>
<protein>
    <submittedName>
        <fullName evidence="1">Uncharacterized protein</fullName>
    </submittedName>
</protein>
<accession>A0ABN0QS93</accession>
<name>A0ABN0QS93_MYCUL</name>
<organism evidence="1 2">
    <name type="scientific">Mycobacterium ulcerans str. Harvey</name>
    <dbReference type="NCBI Taxonomy" id="1299332"/>
    <lineage>
        <taxon>Bacteria</taxon>
        <taxon>Bacillati</taxon>
        <taxon>Actinomycetota</taxon>
        <taxon>Actinomycetes</taxon>
        <taxon>Mycobacteriales</taxon>
        <taxon>Mycobacteriaceae</taxon>
        <taxon>Mycobacterium</taxon>
        <taxon>Mycobacterium ulcerans group</taxon>
    </lineage>
</organism>
<evidence type="ECO:0000313" key="1">
    <source>
        <dbReference type="EMBL" id="EUA87583.1"/>
    </source>
</evidence>
<keyword evidence="2" id="KW-1185">Reference proteome</keyword>
<dbReference type="Proteomes" id="UP000020681">
    <property type="component" value="Unassembled WGS sequence"/>
</dbReference>
<proteinExistence type="predicted"/>
<reference evidence="1 2" key="1">
    <citation type="submission" date="2014-01" db="EMBL/GenBank/DDBJ databases">
        <authorList>
            <person name="Dobos K."/>
            <person name="Lenaerts A."/>
            <person name="Ordway D."/>
            <person name="DeGroote M.A."/>
            <person name="Parker T."/>
            <person name="Sizemore C."/>
            <person name="Tallon L.J."/>
            <person name="Sadzewicz L.K."/>
            <person name="Sengamalay N."/>
            <person name="Fraser C.M."/>
            <person name="Hine E."/>
            <person name="Shefchek K.A."/>
            <person name="Das S.P."/>
            <person name="Tettelin H."/>
        </authorList>
    </citation>
    <scope>NUCLEOTIDE SEQUENCE [LARGE SCALE GENOMIC DNA]</scope>
    <source>
        <strain evidence="1 2">Harvey</strain>
    </source>
</reference>
<dbReference type="EMBL" id="JAOL01000160">
    <property type="protein sequence ID" value="EUA87583.1"/>
    <property type="molecule type" value="Genomic_DNA"/>
</dbReference>
<sequence>MCVIRLTKALKPAMLVYCHKLAPDQREHFWYPAVIRAL</sequence>
<evidence type="ECO:0000313" key="2">
    <source>
        <dbReference type="Proteomes" id="UP000020681"/>
    </source>
</evidence>